<keyword evidence="3" id="KW-1185">Reference proteome</keyword>
<sequence length="332" mass="34468">MSTTGVVPSPEQIEEVVAEAALAPSIHDTQPWHWFAGTGRLELFTDPSLLLGAIDPDGRQLLISCGAALYHARLALRARDLLPAVTLLPDGPGYADLDMDLAGREPLATIRAGTARPPDTEERALIAATRSRITDRQPLRPAPVPATITAALTKAAEAEGCWLATLSAADVAALSVDSVWLGAMGRHTAADWTGAPITIGTHATTGTAGTPDAAGGTAPDAVGRRTGVPTPPAGLRRPTVVALGTDADRPVDRLAAGQAVARILLTATAHGAAARPVGHAEDIDAIRVRVRELLRSTGHVQMIFLVGYPLPGGRPVEPASRRPTAEILTIVD</sequence>
<comment type="caution">
    <text evidence="2">The sequence shown here is derived from an EMBL/GenBank/DDBJ whole genome shotgun (WGS) entry which is preliminary data.</text>
</comment>
<dbReference type="InterPro" id="IPR050627">
    <property type="entry name" value="Nitroreductase/BluB"/>
</dbReference>
<evidence type="ECO:0000313" key="3">
    <source>
        <dbReference type="Proteomes" id="UP000035425"/>
    </source>
</evidence>
<accession>A0ABR5F4N3</accession>
<reference evidence="2 3" key="1">
    <citation type="submission" date="2014-12" db="EMBL/GenBank/DDBJ databases">
        <title>Frankia sp. BMG5.1 draft genome.</title>
        <authorList>
            <person name="Gtari M."/>
            <person name="Ghodhbane-Gtari F."/>
            <person name="Nouioui I."/>
            <person name="Ktari A."/>
            <person name="Hezbri K."/>
            <person name="Mimouni W."/>
            <person name="Sbissi I."/>
            <person name="Ayari A."/>
            <person name="Yamanaka T."/>
            <person name="Normand P."/>
            <person name="Tisa L.S."/>
            <person name="Boudabous A."/>
        </authorList>
    </citation>
    <scope>NUCLEOTIDE SEQUENCE [LARGE SCALE GENOMIC DNA]</scope>
    <source>
        <strain evidence="2 3">BMG5.1</strain>
    </source>
</reference>
<feature type="region of interest" description="Disordered" evidence="1">
    <location>
        <begin position="204"/>
        <end position="237"/>
    </location>
</feature>
<gene>
    <name evidence="2" type="ORF">FrCorBMG51_09745</name>
</gene>
<evidence type="ECO:0000256" key="1">
    <source>
        <dbReference type="SAM" id="MobiDB-lite"/>
    </source>
</evidence>
<dbReference type="Gene3D" id="3.40.109.10">
    <property type="entry name" value="NADH Oxidase"/>
    <property type="match status" value="1"/>
</dbReference>
<dbReference type="PANTHER" id="PTHR23026:SF123">
    <property type="entry name" value="NAD(P)H NITROREDUCTASE RV3131-RELATED"/>
    <property type="match status" value="1"/>
</dbReference>
<dbReference type="SUPFAM" id="SSF55469">
    <property type="entry name" value="FMN-dependent nitroreductase-like"/>
    <property type="match status" value="1"/>
</dbReference>
<dbReference type="PANTHER" id="PTHR23026">
    <property type="entry name" value="NADPH NITROREDUCTASE"/>
    <property type="match status" value="1"/>
</dbReference>
<evidence type="ECO:0008006" key="4">
    <source>
        <dbReference type="Google" id="ProtNLM"/>
    </source>
</evidence>
<organism evidence="2 3">
    <name type="scientific">Protofrankia coriariae</name>
    <dbReference type="NCBI Taxonomy" id="1562887"/>
    <lineage>
        <taxon>Bacteria</taxon>
        <taxon>Bacillati</taxon>
        <taxon>Actinomycetota</taxon>
        <taxon>Actinomycetes</taxon>
        <taxon>Frankiales</taxon>
        <taxon>Frankiaceae</taxon>
        <taxon>Protofrankia</taxon>
    </lineage>
</organism>
<dbReference type="InterPro" id="IPR000415">
    <property type="entry name" value="Nitroreductase-like"/>
</dbReference>
<evidence type="ECO:0000313" key="2">
    <source>
        <dbReference type="EMBL" id="KLL11694.1"/>
    </source>
</evidence>
<protein>
    <recommendedName>
        <fullName evidence="4">Nitroreductase</fullName>
    </recommendedName>
</protein>
<name>A0ABR5F4N3_9ACTN</name>
<feature type="compositionally biased region" description="Low complexity" evidence="1">
    <location>
        <begin position="204"/>
        <end position="221"/>
    </location>
</feature>
<dbReference type="EMBL" id="JWIO01000013">
    <property type="protein sequence ID" value="KLL11694.1"/>
    <property type="molecule type" value="Genomic_DNA"/>
</dbReference>
<dbReference type="RefSeq" id="WP_047222793.1">
    <property type="nucleotide sequence ID" value="NZ_JWIO01000013.1"/>
</dbReference>
<proteinExistence type="predicted"/>
<dbReference type="Proteomes" id="UP000035425">
    <property type="component" value="Unassembled WGS sequence"/>
</dbReference>